<proteinExistence type="predicted"/>
<name>A0ABQ8F3K1_9FUNG</name>
<protein>
    <submittedName>
        <fullName evidence="3">Uncharacterized protein</fullName>
    </submittedName>
</protein>
<keyword evidence="4" id="KW-1185">Reference proteome</keyword>
<keyword evidence="2" id="KW-0732">Signal</keyword>
<dbReference type="Proteomes" id="UP001648503">
    <property type="component" value="Unassembled WGS sequence"/>
</dbReference>
<evidence type="ECO:0000313" key="3">
    <source>
        <dbReference type="EMBL" id="KAH6591543.1"/>
    </source>
</evidence>
<feature type="compositionally biased region" description="Polar residues" evidence="1">
    <location>
        <begin position="92"/>
        <end position="115"/>
    </location>
</feature>
<feature type="chain" id="PRO_5045356346" evidence="2">
    <location>
        <begin position="19"/>
        <end position="356"/>
    </location>
</feature>
<organism evidence="3 4">
    <name type="scientific">Batrachochytrium salamandrivorans</name>
    <dbReference type="NCBI Taxonomy" id="1357716"/>
    <lineage>
        <taxon>Eukaryota</taxon>
        <taxon>Fungi</taxon>
        <taxon>Fungi incertae sedis</taxon>
        <taxon>Chytridiomycota</taxon>
        <taxon>Chytridiomycota incertae sedis</taxon>
        <taxon>Chytridiomycetes</taxon>
        <taxon>Rhizophydiales</taxon>
        <taxon>Rhizophydiales incertae sedis</taxon>
        <taxon>Batrachochytrium</taxon>
    </lineage>
</organism>
<evidence type="ECO:0000256" key="2">
    <source>
        <dbReference type="SAM" id="SignalP"/>
    </source>
</evidence>
<feature type="region of interest" description="Disordered" evidence="1">
    <location>
        <begin position="324"/>
        <end position="356"/>
    </location>
</feature>
<accession>A0ABQ8F3K1</accession>
<evidence type="ECO:0000313" key="4">
    <source>
        <dbReference type="Proteomes" id="UP001648503"/>
    </source>
</evidence>
<comment type="caution">
    <text evidence="3">The sequence shown here is derived from an EMBL/GenBank/DDBJ whole genome shotgun (WGS) entry which is preliminary data.</text>
</comment>
<gene>
    <name evidence="3" type="ORF">BASA50_008648</name>
</gene>
<feature type="region of interest" description="Disordered" evidence="1">
    <location>
        <begin position="70"/>
        <end position="116"/>
    </location>
</feature>
<feature type="signal peptide" evidence="2">
    <location>
        <begin position="1"/>
        <end position="18"/>
    </location>
</feature>
<evidence type="ECO:0000256" key="1">
    <source>
        <dbReference type="SAM" id="MobiDB-lite"/>
    </source>
</evidence>
<sequence>MRIVHLTLYSTVATVANAAALSQRVNPLEQNSEHVAGISISIPEFKSYQPVLTNQEDPNALVSLTRRTDDSLGETSNFGKNDPGTIPPTSADPVSSTGAISKNPSESHGDTQNGMQGLLNKIRGRKQELSYTIKNHPRHKSGFPTRVTTIGRPVRGDYANNLMNYLRSNIQISQLVMNKIKLIPLKILRSHKTLFVKVTYFNLKSSFKEKTKTIASELKQHIALTNRAITKIQKDSNVIVNEVKQIHDSFFHLYPIVKKQMDELISDLKGVVGKHVLIDELEAKDGYLSTFVIEEQQHYDEIVGVLSIPLVVTELPELPKQLEELDEPEELSSPSRNLEIPQPVKKDVRTRKATIV</sequence>
<dbReference type="EMBL" id="JAFCIX010000405">
    <property type="protein sequence ID" value="KAH6591543.1"/>
    <property type="molecule type" value="Genomic_DNA"/>
</dbReference>
<reference evidence="3 4" key="1">
    <citation type="submission" date="2021-02" db="EMBL/GenBank/DDBJ databases">
        <title>Variation within the Batrachochytrium salamandrivorans European outbreak.</title>
        <authorList>
            <person name="Kelly M."/>
            <person name="Pasmans F."/>
            <person name="Shea T.P."/>
            <person name="Munoz J.F."/>
            <person name="Carranza S."/>
            <person name="Cuomo C.A."/>
            <person name="Martel A."/>
        </authorList>
    </citation>
    <scope>NUCLEOTIDE SEQUENCE [LARGE SCALE GENOMIC DNA]</scope>
    <source>
        <strain evidence="3 4">AMFP18/2</strain>
    </source>
</reference>